<evidence type="ECO:0000313" key="5">
    <source>
        <dbReference type="Proteomes" id="UP000016933"/>
    </source>
</evidence>
<dbReference type="HOGENOM" id="CLU_252432_0_0_1"/>
<evidence type="ECO:0000256" key="1">
    <source>
        <dbReference type="SAM" id="MobiDB-lite"/>
    </source>
</evidence>
<feature type="region of interest" description="Disordered" evidence="1">
    <location>
        <begin position="289"/>
        <end position="311"/>
    </location>
</feature>
<feature type="compositionally biased region" description="Polar residues" evidence="1">
    <location>
        <begin position="289"/>
        <end position="305"/>
    </location>
</feature>
<organism evidence="4 5">
    <name type="scientific">Dothistroma septosporum (strain NZE10 / CBS 128990)</name>
    <name type="common">Red band needle blight fungus</name>
    <name type="synonym">Mycosphaerella pini</name>
    <dbReference type="NCBI Taxonomy" id="675120"/>
    <lineage>
        <taxon>Eukaryota</taxon>
        <taxon>Fungi</taxon>
        <taxon>Dikarya</taxon>
        <taxon>Ascomycota</taxon>
        <taxon>Pezizomycotina</taxon>
        <taxon>Dothideomycetes</taxon>
        <taxon>Dothideomycetidae</taxon>
        <taxon>Mycosphaerellales</taxon>
        <taxon>Mycosphaerellaceae</taxon>
        <taxon>Dothistroma</taxon>
    </lineage>
</organism>
<dbReference type="eggNOG" id="ENOG502RM97">
    <property type="taxonomic scope" value="Eukaryota"/>
</dbReference>
<protein>
    <recommendedName>
        <fullName evidence="6">Extracellular membrane protein CFEM domain-containing protein</fullName>
    </recommendedName>
</protein>
<keyword evidence="3" id="KW-0732">Signal</keyword>
<dbReference type="Proteomes" id="UP000016933">
    <property type="component" value="Unassembled WGS sequence"/>
</dbReference>
<evidence type="ECO:0008006" key="6">
    <source>
        <dbReference type="Google" id="ProtNLM"/>
    </source>
</evidence>
<feature type="compositionally biased region" description="Low complexity" evidence="1">
    <location>
        <begin position="1325"/>
        <end position="1346"/>
    </location>
</feature>
<name>N1Q214_DOTSN</name>
<feature type="transmembrane region" description="Helical" evidence="2">
    <location>
        <begin position="1186"/>
        <end position="1212"/>
    </location>
</feature>
<proteinExistence type="predicted"/>
<feature type="compositionally biased region" description="Polar residues" evidence="1">
    <location>
        <begin position="1248"/>
        <end position="1265"/>
    </location>
</feature>
<feature type="signal peptide" evidence="3">
    <location>
        <begin position="1"/>
        <end position="22"/>
    </location>
</feature>
<gene>
    <name evidence="4" type="ORF">DOTSEDRAFT_76939</name>
</gene>
<evidence type="ECO:0000256" key="2">
    <source>
        <dbReference type="SAM" id="Phobius"/>
    </source>
</evidence>
<keyword evidence="2" id="KW-0472">Membrane</keyword>
<dbReference type="STRING" id="675120.N1Q214"/>
<reference evidence="5" key="1">
    <citation type="journal article" date="2012" name="PLoS Genet.">
        <title>The genomes of the fungal plant pathogens Cladosporium fulvum and Dothistroma septosporum reveal adaptation to different hosts and lifestyles but also signatures of common ancestry.</title>
        <authorList>
            <person name="de Wit P.J.G.M."/>
            <person name="van der Burgt A."/>
            <person name="Oekmen B."/>
            <person name="Stergiopoulos I."/>
            <person name="Abd-Elsalam K.A."/>
            <person name="Aerts A.L."/>
            <person name="Bahkali A.H."/>
            <person name="Beenen H.G."/>
            <person name="Chettri P."/>
            <person name="Cox M.P."/>
            <person name="Datema E."/>
            <person name="de Vries R.P."/>
            <person name="Dhillon B."/>
            <person name="Ganley A.R."/>
            <person name="Griffiths S.A."/>
            <person name="Guo Y."/>
            <person name="Hamelin R.C."/>
            <person name="Henrissat B."/>
            <person name="Kabir M.S."/>
            <person name="Jashni M.K."/>
            <person name="Kema G."/>
            <person name="Klaubauf S."/>
            <person name="Lapidus A."/>
            <person name="Levasseur A."/>
            <person name="Lindquist E."/>
            <person name="Mehrabi R."/>
            <person name="Ohm R.A."/>
            <person name="Owen T.J."/>
            <person name="Salamov A."/>
            <person name="Schwelm A."/>
            <person name="Schijlen E."/>
            <person name="Sun H."/>
            <person name="van den Burg H.A."/>
            <person name="van Ham R.C.H.J."/>
            <person name="Zhang S."/>
            <person name="Goodwin S.B."/>
            <person name="Grigoriev I.V."/>
            <person name="Collemare J."/>
            <person name="Bradshaw R.E."/>
        </authorList>
    </citation>
    <scope>NUCLEOTIDE SEQUENCE [LARGE SCALE GENOMIC DNA]</scope>
    <source>
        <strain evidence="5">NZE10 / CBS 128990</strain>
    </source>
</reference>
<sequence length="1431" mass="152118">MQPPKWLLVLGLGACVLSHTYPYNDPDLATSQHDVVLPENVDETPDKHDALLLSGALGDLASCDEFNCFCRDGDCYEKKGRSCDRDRSCEIKAHLCRAYRNYPPGYSPPAHCTRESPAISHSSSGHLLENGNTFDARHEAAAMTIKHAKGPVSNLLEEQCNVEASEALEVILQNYLDDLVDNNSHKASAKIPCSRVVLYDITGDGEDVGGRLSKLWHWSDDSNPSHHHGAQAPFRGNNVNAITVLTRKDPLLMNTTLALNPKQPAEKLADFNVETCVVNMLAAIVPSDDQTSKTPTLKVTLSSGGTEDHTETWSCAKSTSLQKTSFIMERIQSAAPETDPFVQPIPHHATMGQTFSVDVPTLNSMRFSVHGPLTVIATSPPAYSGTITMHLKDTTWLTVSVQASTDYHLTPPAVVITKSALGTRGSYTVPLPLATPIIASKLTHTPSTIFKTAAYDESQALHALKKKECEDRMLLRPASKGQKCMMTVDFFGQAIKATLTATATNPPGWSAKVKDKDKHTGTVEYRILTDHEAPMTLITANADDEQTTITIGKRALTLPVGGAYATTTSRWETTPQYNRLYAGLPSPASSGQVFTNKVNLNGREVVVSGSITATSPTGFVMTIGNDTAAATLSAELDEAHDPVMVKASIFSDGTVATMTEPWLPGGFTDLVNPDTLDMTKSRHTGALLQGRQVFTPATPSTATLSKTTTTIAASGPSQVITTTRTTTVTVLTGGAPPSIMTEPPVTLTNTVMSLGDKIIPITGSSRQIVNNTIMTVVYPPRANLNVAACDRNRLVALEDALGSNVTSPEFTNLTLYRALHPEYNWDAVKHYAEQLKPETEGNYATQLAVLCMRNGDQKFTSASCPCNTEITTTINGNILVLPAQTTAAPFTPSGVRSTFTVIQVGSTVLPYNVSSTYPPGARTEVVFATPTSSQVAESFPTFTLPSPVASTKLSLVTLYLINGHTVSLGQSPGAVVSTTISNTPLVFTMPLAIPFTPSGTRTKIMVVQAGTTILPYDASTTYPPDIPIEIVEVSGTRTLYSAIKGTNLLFVPTPTAAPNCKNSDRGCRISKCLWNHQKPVNISTVMPALMDDPYDGHMMYDYFTQRTSLTGRPHWGTTAESGLYYPIHLETHSVSGIYAVRETPTPIKRKRSLVDSEPIVHPAPACFDADSCYATCQKQVRRHSKILMISGSVAGIVIGIVLLTAGIGMLVCCCKSRRRTNPNPASQATTPMQSVDPVTGQSLVPVVSSDSSGRTTAVDPSTGASGTKPALRGAGTLGRQAEEGRGRVHFGEDQPGGAGEGATSAPSGAGNGTGSGPDAGAMTGSAADATTVTRTSAADATRATTEAVPAGDAAAAAQTVTQPAAATSQVFEKTIPDATTKMAQGPEDVAEHVEAVPAHDGADSRRTGSEVADMGSIRGRRRMRPNGHAFD</sequence>
<feature type="region of interest" description="Disordered" evidence="1">
    <location>
        <begin position="1243"/>
        <end position="1346"/>
    </location>
</feature>
<dbReference type="OrthoDB" id="3910578at2759"/>
<evidence type="ECO:0000256" key="3">
    <source>
        <dbReference type="SAM" id="SignalP"/>
    </source>
</evidence>
<keyword evidence="5" id="KW-1185">Reference proteome</keyword>
<dbReference type="EMBL" id="KB446535">
    <property type="protein sequence ID" value="EME49722.1"/>
    <property type="molecule type" value="Genomic_DNA"/>
</dbReference>
<reference evidence="4 5" key="2">
    <citation type="journal article" date="2012" name="PLoS Pathog.">
        <title>Diverse lifestyles and strategies of plant pathogenesis encoded in the genomes of eighteen Dothideomycetes fungi.</title>
        <authorList>
            <person name="Ohm R.A."/>
            <person name="Feau N."/>
            <person name="Henrissat B."/>
            <person name="Schoch C.L."/>
            <person name="Horwitz B.A."/>
            <person name="Barry K.W."/>
            <person name="Condon B.J."/>
            <person name="Copeland A.C."/>
            <person name="Dhillon B."/>
            <person name="Glaser F."/>
            <person name="Hesse C.N."/>
            <person name="Kosti I."/>
            <person name="LaButti K."/>
            <person name="Lindquist E.A."/>
            <person name="Lucas S."/>
            <person name="Salamov A.A."/>
            <person name="Bradshaw R.E."/>
            <person name="Ciuffetti L."/>
            <person name="Hamelin R.C."/>
            <person name="Kema G.H.J."/>
            <person name="Lawrence C."/>
            <person name="Scott J.A."/>
            <person name="Spatafora J.W."/>
            <person name="Turgeon B.G."/>
            <person name="de Wit P.J.G.M."/>
            <person name="Zhong S."/>
            <person name="Goodwin S.B."/>
            <person name="Grigoriev I.V."/>
        </authorList>
    </citation>
    <scope>NUCLEOTIDE SEQUENCE [LARGE SCALE GENOMIC DNA]</scope>
    <source>
        <strain evidence="5">NZE10 / CBS 128990</strain>
    </source>
</reference>
<keyword evidence="2" id="KW-0812">Transmembrane</keyword>
<dbReference type="OMA" id="VYPPRAN"/>
<feature type="region of interest" description="Disordered" evidence="1">
    <location>
        <begin position="1398"/>
        <end position="1431"/>
    </location>
</feature>
<feature type="chain" id="PRO_5004110371" description="Extracellular membrane protein CFEM domain-containing protein" evidence="3">
    <location>
        <begin position="23"/>
        <end position="1431"/>
    </location>
</feature>
<keyword evidence="2" id="KW-1133">Transmembrane helix</keyword>
<evidence type="ECO:0000313" key="4">
    <source>
        <dbReference type="EMBL" id="EME49722.1"/>
    </source>
</evidence>
<feature type="compositionally biased region" description="Basic and acidic residues" evidence="1">
    <location>
        <begin position="1280"/>
        <end position="1292"/>
    </location>
</feature>
<accession>N1Q214</accession>